<dbReference type="OrthoDB" id="9807977at2"/>
<comment type="subcellular location">
    <subcellularLocation>
        <location evidence="1">Cell membrane</location>
        <topology evidence="1">Multi-pass membrane protein</topology>
    </subcellularLocation>
</comment>
<keyword evidence="4 6" id="KW-1133">Transmembrane helix</keyword>
<sequence>MTRFERHIAARLIKGFVLFVGALIIFFIVLHWVEYSDDFLDRGATLQEVFLVYYPNYIPEIVRLTSPLALFLACIYHTGKLAQELQLTALQTSGVSLYRLMVPYLGVGLLVTVAMFGFNGWIVPKANETVVAYDNKYLNPSSSTVDVSEVHRQNGPNTIISVGYYDRRDNTGHRVSIQQFKNATQLEYRVDANRIVWVDSTETWQLHSVTRRWFDDTGMTREQEAGTADTTLHVFPRDFARTQRDVEAMTIPVAAEYLDALRRSGAGHLGRPLVAYYTKYAYPFANLIVVMIGVPLAAVRRRGGQASRFAIGLLTAFVYLALQKLAEPFGYAGTLPPAFAAWFPHVAFAAIAVIVLWRTRK</sequence>
<evidence type="ECO:0000256" key="1">
    <source>
        <dbReference type="ARBA" id="ARBA00004651"/>
    </source>
</evidence>
<keyword evidence="3 6" id="KW-0812">Transmembrane</keyword>
<keyword evidence="8" id="KW-1185">Reference proteome</keyword>
<evidence type="ECO:0000256" key="2">
    <source>
        <dbReference type="ARBA" id="ARBA00022475"/>
    </source>
</evidence>
<dbReference type="PANTHER" id="PTHR33529">
    <property type="entry name" value="SLR0882 PROTEIN-RELATED"/>
    <property type="match status" value="1"/>
</dbReference>
<dbReference type="GO" id="GO:0043190">
    <property type="term" value="C:ATP-binding cassette (ABC) transporter complex"/>
    <property type="evidence" value="ECO:0007669"/>
    <property type="project" value="TreeGrafter"/>
</dbReference>
<dbReference type="PANTHER" id="PTHR33529:SF8">
    <property type="entry name" value="PERMEASE, YJGP_YJGQ FAMILY"/>
    <property type="match status" value="1"/>
</dbReference>
<gene>
    <name evidence="7" type="ORF">CRI94_07480</name>
</gene>
<reference evidence="7 8" key="1">
    <citation type="submission" date="2017-10" db="EMBL/GenBank/DDBJ databases">
        <title>Draft genome of Longibacter Salinarum.</title>
        <authorList>
            <person name="Goh K.M."/>
            <person name="Shamsir M.S."/>
            <person name="Lim S.W."/>
        </authorList>
    </citation>
    <scope>NUCLEOTIDE SEQUENCE [LARGE SCALE GENOMIC DNA]</scope>
    <source>
        <strain evidence="7 8">KCTC 52045</strain>
    </source>
</reference>
<dbReference type="AlphaFoldDB" id="A0A2A8CZS7"/>
<feature type="transmembrane region" description="Helical" evidence="6">
    <location>
        <begin position="338"/>
        <end position="357"/>
    </location>
</feature>
<dbReference type="Proteomes" id="UP000220102">
    <property type="component" value="Unassembled WGS sequence"/>
</dbReference>
<protein>
    <submittedName>
        <fullName evidence="7">Permease</fullName>
    </submittedName>
</protein>
<dbReference type="Pfam" id="PF03739">
    <property type="entry name" value="LptF_LptG"/>
    <property type="match status" value="1"/>
</dbReference>
<evidence type="ECO:0000313" key="7">
    <source>
        <dbReference type="EMBL" id="PEN14087.1"/>
    </source>
</evidence>
<evidence type="ECO:0000256" key="5">
    <source>
        <dbReference type="ARBA" id="ARBA00023136"/>
    </source>
</evidence>
<keyword evidence="5 6" id="KW-0472">Membrane</keyword>
<proteinExistence type="predicted"/>
<dbReference type="InterPro" id="IPR005495">
    <property type="entry name" value="LptG/LptF_permease"/>
</dbReference>
<evidence type="ECO:0000313" key="8">
    <source>
        <dbReference type="Proteomes" id="UP000220102"/>
    </source>
</evidence>
<feature type="transmembrane region" description="Helical" evidence="6">
    <location>
        <begin position="61"/>
        <end position="79"/>
    </location>
</feature>
<keyword evidence="2" id="KW-1003">Cell membrane</keyword>
<comment type="caution">
    <text evidence="7">The sequence shown here is derived from an EMBL/GenBank/DDBJ whole genome shotgun (WGS) entry which is preliminary data.</text>
</comment>
<feature type="transmembrane region" description="Helical" evidence="6">
    <location>
        <begin position="306"/>
        <end position="326"/>
    </location>
</feature>
<feature type="transmembrane region" description="Helical" evidence="6">
    <location>
        <begin position="12"/>
        <end position="33"/>
    </location>
</feature>
<evidence type="ECO:0000256" key="6">
    <source>
        <dbReference type="SAM" id="Phobius"/>
    </source>
</evidence>
<evidence type="ECO:0000256" key="4">
    <source>
        <dbReference type="ARBA" id="ARBA00022989"/>
    </source>
</evidence>
<feature type="transmembrane region" description="Helical" evidence="6">
    <location>
        <begin position="100"/>
        <end position="122"/>
    </location>
</feature>
<accession>A0A2A8CZS7</accession>
<organism evidence="7 8">
    <name type="scientific">Longibacter salinarum</name>
    <dbReference type="NCBI Taxonomy" id="1850348"/>
    <lineage>
        <taxon>Bacteria</taxon>
        <taxon>Pseudomonadati</taxon>
        <taxon>Rhodothermota</taxon>
        <taxon>Rhodothermia</taxon>
        <taxon>Rhodothermales</taxon>
        <taxon>Salisaetaceae</taxon>
        <taxon>Longibacter</taxon>
    </lineage>
</organism>
<evidence type="ECO:0000256" key="3">
    <source>
        <dbReference type="ARBA" id="ARBA00022692"/>
    </source>
</evidence>
<feature type="transmembrane region" description="Helical" evidence="6">
    <location>
        <begin position="280"/>
        <end position="299"/>
    </location>
</feature>
<dbReference type="GO" id="GO:0015920">
    <property type="term" value="P:lipopolysaccharide transport"/>
    <property type="evidence" value="ECO:0007669"/>
    <property type="project" value="TreeGrafter"/>
</dbReference>
<dbReference type="EMBL" id="PDEQ01000003">
    <property type="protein sequence ID" value="PEN14087.1"/>
    <property type="molecule type" value="Genomic_DNA"/>
</dbReference>
<name>A0A2A8CZS7_9BACT</name>